<evidence type="ECO:0000256" key="10">
    <source>
        <dbReference type="ARBA" id="ARBA00023002"/>
    </source>
</evidence>
<dbReference type="EC" id="1.14.11.2" evidence="5"/>
<dbReference type="GO" id="GO:0005788">
    <property type="term" value="C:endoplasmic reticulum lumen"/>
    <property type="evidence" value="ECO:0007669"/>
    <property type="project" value="UniProtKB-SubCell"/>
</dbReference>
<dbReference type="InterPro" id="IPR005123">
    <property type="entry name" value="Oxoglu/Fe-dep_dioxygenase_dom"/>
</dbReference>
<dbReference type="InterPro" id="IPR011990">
    <property type="entry name" value="TPR-like_helical_dom_sf"/>
</dbReference>
<feature type="non-terminal residue" evidence="15">
    <location>
        <position position="1113"/>
    </location>
</feature>
<comment type="function">
    <text evidence="2">Catalyzes the post-translational formation of 4-hydroxyproline in -Xaa-Pro-Gly- sequences in collagens and other proteins.</text>
</comment>
<dbReference type="GO" id="GO:0004656">
    <property type="term" value="F:procollagen-proline 4-dioxygenase activity"/>
    <property type="evidence" value="ECO:0007669"/>
    <property type="project" value="UniProtKB-EC"/>
</dbReference>
<dbReference type="InterPro" id="IPR013547">
    <property type="entry name" value="P4H_N"/>
</dbReference>
<name>A0A0L0BL32_LUCCU</name>
<evidence type="ECO:0000259" key="14">
    <source>
        <dbReference type="PROSITE" id="PS51471"/>
    </source>
</evidence>
<keyword evidence="7" id="KW-0256">Endoplasmic reticulum</keyword>
<keyword evidence="6" id="KW-0479">Metal-binding</keyword>
<reference evidence="15 16" key="1">
    <citation type="journal article" date="2015" name="Nat. Commun.">
        <title>Lucilia cuprina genome unlocks parasitic fly biology to underpin future interventions.</title>
        <authorList>
            <person name="Anstead C.A."/>
            <person name="Korhonen P.K."/>
            <person name="Young N.D."/>
            <person name="Hall R.S."/>
            <person name="Jex A.R."/>
            <person name="Murali S.C."/>
            <person name="Hughes D.S."/>
            <person name="Lee S.F."/>
            <person name="Perry T."/>
            <person name="Stroehlein A.J."/>
            <person name="Ansell B.R."/>
            <person name="Breugelmans B."/>
            <person name="Hofmann A."/>
            <person name="Qu J."/>
            <person name="Dugan S."/>
            <person name="Lee S.L."/>
            <person name="Chao H."/>
            <person name="Dinh H."/>
            <person name="Han Y."/>
            <person name="Doddapaneni H.V."/>
            <person name="Worley K.C."/>
            <person name="Muzny D.M."/>
            <person name="Ioannidis P."/>
            <person name="Waterhouse R.M."/>
            <person name="Zdobnov E.M."/>
            <person name="James P.J."/>
            <person name="Bagnall N.H."/>
            <person name="Kotze A.C."/>
            <person name="Gibbs R.A."/>
            <person name="Richards S."/>
            <person name="Batterham P."/>
            <person name="Gasser R.B."/>
        </authorList>
    </citation>
    <scope>NUCLEOTIDE SEQUENCE [LARGE SCALE GENOMIC DNA]</scope>
    <source>
        <strain evidence="15 16">LS</strain>
        <tissue evidence="15">Full body</tissue>
    </source>
</reference>
<accession>A0A0L0BL32</accession>
<dbReference type="GO" id="GO:0031418">
    <property type="term" value="F:L-ascorbic acid binding"/>
    <property type="evidence" value="ECO:0007669"/>
    <property type="project" value="UniProtKB-KW"/>
</dbReference>
<sequence>MMLLTFLFVFIIIVNCFSAVKCNKYENEFYSSVAGLESLLKTEQILVADLKDYIATAKQHIALLEKEIFKIDIEHELAAADTDNYLTNPVNAYKLINRLFNGWNKYEDQITETHSIFLQQTQQRRSSLDYPSEDDFEESALALVRLQKTYNLEVGQVASGVLNGIKYGSDMTWSDCLMLGEQLIKSKAYNLTRPWMQESIKRLNFDSFNNNKISLEFMEMLAENLLKTGDMNSALKVVQIILSEDPLRRGIVAKMFENTQTLPETGDIEAEYHASQEFKTYEKVCREEIQQSPAEKRNLRCRYHSGNCAFCLLAPIKVEELNLDPLVMVFHDMITDKKIETIKDLAMPNMKRSTVRAGEDASSKKRNYRISKNAWLPYNNHPYMEQMLRDIHDVTNLDMTYSEELQVANYGLGGHYEPHFDFFMDNIPEDQGNRISTSIFYLSDVEQGGATAFPFLKIAVKPAKGNVLFWYNLHRSLDGDYRTKHAGCPVLKGSKWIANVWTHERRQELIRPCGLVRDHESSIQYATKKLSLHRNLATIRRFSRKKAKRGSIFFQKDMLSNLFITAIFCTYTLLLGNKACWALTVENDYFSSVAGLENLFKTEVQLLAEMQNYIYNLQQHIDVLQSEINFIHQEHDDASKDLEGYLNNPINAYRLIKRLYTDWPTFEETVTVDATRTNYLENMEELKQNLSFPTQNDMVGSTLALVRLQETYQLDVSQVASGILNGVKYGSSMSWQDCYLVGEYLYAMQDYNHTIPWLKQSTKMLMSGDFNDAELTLEFIETIAEYHKTIGDFQSALELMDYILSQDETRQSARETKIYLEKVINEGKQEGLMYQNSKQQNHYHNTNEYKLYEKVCRGEFELVSQQQQSHLYCRLHTNNHPYRLLQPYKLEELSLDPYIIFIYDVISDHQIEVIKEMAQPHMERSTVFSKDGSHSEVTYYRTSKTAWFKYNNHQYTTQWLQHVNHLTGLNTDNAEDLQIANYGLGGHYEPHFDFFTEDYTGSDLESNRISTAIFYLADVEEGGGTAFPFLNILVKPRKGAMLFWYNLHASGDGDYRTKHAACPVLKGSKWTFPFHGVFIKPPKGSLLFLYNFYALGDPGYRTKHAASSILRDS</sequence>
<organism evidence="15 16">
    <name type="scientific">Lucilia cuprina</name>
    <name type="common">Green bottle fly</name>
    <name type="synonym">Australian sheep blowfly</name>
    <dbReference type="NCBI Taxonomy" id="7375"/>
    <lineage>
        <taxon>Eukaryota</taxon>
        <taxon>Metazoa</taxon>
        <taxon>Ecdysozoa</taxon>
        <taxon>Arthropoda</taxon>
        <taxon>Hexapoda</taxon>
        <taxon>Insecta</taxon>
        <taxon>Pterygota</taxon>
        <taxon>Neoptera</taxon>
        <taxon>Endopterygota</taxon>
        <taxon>Diptera</taxon>
        <taxon>Brachycera</taxon>
        <taxon>Muscomorpha</taxon>
        <taxon>Oestroidea</taxon>
        <taxon>Calliphoridae</taxon>
        <taxon>Luciliinae</taxon>
        <taxon>Lucilia</taxon>
    </lineage>
</organism>
<feature type="signal peptide" evidence="13">
    <location>
        <begin position="1"/>
        <end position="19"/>
    </location>
</feature>
<evidence type="ECO:0000256" key="9">
    <source>
        <dbReference type="ARBA" id="ARBA00022964"/>
    </source>
</evidence>
<keyword evidence="10" id="KW-0560">Oxidoreductase</keyword>
<dbReference type="InterPro" id="IPR045054">
    <property type="entry name" value="P4HA-like"/>
</dbReference>
<proteinExistence type="inferred from homology"/>
<protein>
    <recommendedName>
        <fullName evidence="5">procollagen-proline 4-dioxygenase</fullName>
        <ecNumber evidence="5">1.14.11.2</ecNumber>
    </recommendedName>
</protein>
<keyword evidence="9" id="KW-0223">Dioxygenase</keyword>
<dbReference type="OMA" id="YSAAMEW"/>
<dbReference type="EMBL" id="JRES01001702">
    <property type="protein sequence ID" value="KNC20776.1"/>
    <property type="molecule type" value="Genomic_DNA"/>
</dbReference>
<evidence type="ECO:0000313" key="15">
    <source>
        <dbReference type="EMBL" id="KNC20776.1"/>
    </source>
</evidence>
<evidence type="ECO:0000256" key="7">
    <source>
        <dbReference type="ARBA" id="ARBA00022824"/>
    </source>
</evidence>
<feature type="domain" description="Fe2OG dioxygenase" evidence="14">
    <location>
        <begin position="401"/>
        <end position="504"/>
    </location>
</feature>
<keyword evidence="8" id="KW-0847">Vitamin C</keyword>
<feature type="domain" description="Fe2OG dioxygenase" evidence="14">
    <location>
        <begin position="973"/>
        <end position="1081"/>
    </location>
</feature>
<keyword evidence="12" id="KW-0325">Glycoprotein</keyword>
<dbReference type="Pfam" id="PF23558">
    <property type="entry name" value="TPR_P4H"/>
    <property type="match status" value="1"/>
</dbReference>
<dbReference type="Gene3D" id="2.60.120.620">
    <property type="entry name" value="q2cbj1_9rhob like domain"/>
    <property type="match status" value="2"/>
</dbReference>
<dbReference type="STRING" id="7375.A0A0L0BL32"/>
<dbReference type="PANTHER" id="PTHR10869:SF216">
    <property type="entry name" value="PROCOLLAGEN-PROLINE 4-DIOXYGENASE"/>
    <property type="match status" value="1"/>
</dbReference>
<keyword evidence="16" id="KW-1185">Reference proteome</keyword>
<dbReference type="SMART" id="SM00702">
    <property type="entry name" value="P4Hc"/>
    <property type="match status" value="2"/>
</dbReference>
<evidence type="ECO:0000256" key="2">
    <source>
        <dbReference type="ARBA" id="ARBA00002035"/>
    </source>
</evidence>
<evidence type="ECO:0000256" key="12">
    <source>
        <dbReference type="ARBA" id="ARBA00023180"/>
    </source>
</evidence>
<dbReference type="Gene3D" id="1.25.40.10">
    <property type="entry name" value="Tetratricopeptide repeat domain"/>
    <property type="match status" value="2"/>
</dbReference>
<comment type="cofactor">
    <cofactor evidence="1">
        <name>L-ascorbate</name>
        <dbReference type="ChEBI" id="CHEBI:38290"/>
    </cofactor>
</comment>
<keyword evidence="11" id="KW-0408">Iron</keyword>
<dbReference type="OrthoDB" id="420380at2759"/>
<dbReference type="FunFam" id="2.60.120.620:FF:000011">
    <property type="entry name" value="Prolyl alpha subunit"/>
    <property type="match status" value="2"/>
</dbReference>
<comment type="similarity">
    <text evidence="4">Belongs to the P4HA family.</text>
</comment>
<comment type="caution">
    <text evidence="15">The sequence shown here is derived from an EMBL/GenBank/DDBJ whole genome shotgun (WGS) entry which is preliminary data.</text>
</comment>
<keyword evidence="13" id="KW-0732">Signal</keyword>
<comment type="subcellular location">
    <subcellularLocation>
        <location evidence="3">Endoplasmic reticulum lumen</location>
    </subcellularLocation>
</comment>
<evidence type="ECO:0000256" key="8">
    <source>
        <dbReference type="ARBA" id="ARBA00022896"/>
    </source>
</evidence>
<evidence type="ECO:0000256" key="6">
    <source>
        <dbReference type="ARBA" id="ARBA00022723"/>
    </source>
</evidence>
<dbReference type="InterPro" id="IPR059068">
    <property type="entry name" value="TPR_P4H"/>
</dbReference>
<dbReference type="PROSITE" id="PS51471">
    <property type="entry name" value="FE2OG_OXY"/>
    <property type="match status" value="2"/>
</dbReference>
<evidence type="ECO:0000256" key="5">
    <source>
        <dbReference type="ARBA" id="ARBA00012269"/>
    </source>
</evidence>
<evidence type="ECO:0000256" key="1">
    <source>
        <dbReference type="ARBA" id="ARBA00001961"/>
    </source>
</evidence>
<feature type="chain" id="PRO_5005534865" description="procollagen-proline 4-dioxygenase" evidence="13">
    <location>
        <begin position="20"/>
        <end position="1113"/>
    </location>
</feature>
<dbReference type="InterPro" id="IPR006620">
    <property type="entry name" value="Pro_4_hyd_alph"/>
</dbReference>
<gene>
    <name evidence="15" type="ORF">FF38_00112</name>
</gene>
<dbReference type="Pfam" id="PF13640">
    <property type="entry name" value="2OG-FeII_Oxy_3"/>
    <property type="match status" value="2"/>
</dbReference>
<evidence type="ECO:0000256" key="11">
    <source>
        <dbReference type="ARBA" id="ARBA00023004"/>
    </source>
</evidence>
<evidence type="ECO:0000313" key="16">
    <source>
        <dbReference type="Proteomes" id="UP000037069"/>
    </source>
</evidence>
<dbReference type="AlphaFoldDB" id="A0A0L0BL32"/>
<dbReference type="Pfam" id="PF08336">
    <property type="entry name" value="P4Ha_N"/>
    <property type="match status" value="2"/>
</dbReference>
<evidence type="ECO:0000256" key="13">
    <source>
        <dbReference type="SAM" id="SignalP"/>
    </source>
</evidence>
<dbReference type="InterPro" id="IPR044862">
    <property type="entry name" value="Pro_4_hyd_alph_FE2OG_OXY"/>
</dbReference>
<dbReference type="Proteomes" id="UP000037069">
    <property type="component" value="Unassembled WGS sequence"/>
</dbReference>
<dbReference type="PANTHER" id="PTHR10869">
    <property type="entry name" value="PROLYL 4-HYDROXYLASE ALPHA SUBUNIT"/>
    <property type="match status" value="1"/>
</dbReference>
<evidence type="ECO:0000256" key="4">
    <source>
        <dbReference type="ARBA" id="ARBA00006511"/>
    </source>
</evidence>
<dbReference type="Gene3D" id="6.10.140.1460">
    <property type="match status" value="2"/>
</dbReference>
<evidence type="ECO:0000256" key="3">
    <source>
        <dbReference type="ARBA" id="ARBA00004319"/>
    </source>
</evidence>
<dbReference type="GO" id="GO:0005506">
    <property type="term" value="F:iron ion binding"/>
    <property type="evidence" value="ECO:0007669"/>
    <property type="project" value="InterPro"/>
</dbReference>